<feature type="region of interest" description="Disordered" evidence="3">
    <location>
        <begin position="217"/>
        <end position="247"/>
    </location>
</feature>
<name>A0ABP4QQJ5_9ACTN</name>
<accession>A0ABP4QQJ5</accession>
<dbReference type="EMBL" id="BAAAOS010000070">
    <property type="protein sequence ID" value="GAA1618682.1"/>
    <property type="molecule type" value="Genomic_DNA"/>
</dbReference>
<evidence type="ECO:0000313" key="5">
    <source>
        <dbReference type="EMBL" id="GAA1618682.1"/>
    </source>
</evidence>
<dbReference type="Gene3D" id="3.30.450.40">
    <property type="match status" value="1"/>
</dbReference>
<organism evidence="5 6">
    <name type="scientific">Kribbella sancticallisti</name>
    <dbReference type="NCBI Taxonomy" id="460087"/>
    <lineage>
        <taxon>Bacteria</taxon>
        <taxon>Bacillati</taxon>
        <taxon>Actinomycetota</taxon>
        <taxon>Actinomycetes</taxon>
        <taxon>Propionibacteriales</taxon>
        <taxon>Kribbellaceae</taxon>
        <taxon>Kribbella</taxon>
    </lineage>
</organism>
<sequence length="247" mass="26094">MQSLSRALTVLAELNRQDRAYGVTELAVAVGLHKSTVHRILTTFCEHGLARRVDDHLYCAADGLIAHRRTTEIPSAPERVLAGLSNRLGCLVVLARPLRQTAGPVLEVADVAGHGPVQPGDAVSLRASALGRAYLSALPAAEVDPTPELAEALRKVREVGFAHNARQVASLPRMVAVPVRDAGNRCVGALGAELGAPGSLDEIRRLVPALRQDARRLAVPEPRPAPPLAPVRPTTGVKALAGQRRGA</sequence>
<dbReference type="SUPFAM" id="SSF46785">
    <property type="entry name" value="Winged helix' DNA-binding domain"/>
    <property type="match status" value="1"/>
</dbReference>
<dbReference type="Proteomes" id="UP001500393">
    <property type="component" value="Unassembled WGS sequence"/>
</dbReference>
<evidence type="ECO:0000259" key="4">
    <source>
        <dbReference type="PROSITE" id="PS51077"/>
    </source>
</evidence>
<dbReference type="Pfam" id="PF09339">
    <property type="entry name" value="HTH_IclR"/>
    <property type="match status" value="1"/>
</dbReference>
<protein>
    <recommendedName>
        <fullName evidence="4">HTH iclR-type domain-containing protein</fullName>
    </recommendedName>
</protein>
<dbReference type="InterPro" id="IPR005471">
    <property type="entry name" value="Tscrpt_reg_IclR_N"/>
</dbReference>
<feature type="compositionally biased region" description="Pro residues" evidence="3">
    <location>
        <begin position="221"/>
        <end position="230"/>
    </location>
</feature>
<proteinExistence type="predicted"/>
<dbReference type="RefSeq" id="WP_344222543.1">
    <property type="nucleotide sequence ID" value="NZ_BAAAOS010000070.1"/>
</dbReference>
<evidence type="ECO:0000313" key="6">
    <source>
        <dbReference type="Proteomes" id="UP001500393"/>
    </source>
</evidence>
<feature type="domain" description="HTH iclR-type" evidence="4">
    <location>
        <begin position="1"/>
        <end position="62"/>
    </location>
</feature>
<keyword evidence="1" id="KW-0805">Transcription regulation</keyword>
<keyword evidence="2" id="KW-0804">Transcription</keyword>
<dbReference type="InterPro" id="IPR029016">
    <property type="entry name" value="GAF-like_dom_sf"/>
</dbReference>
<gene>
    <name evidence="5" type="ORF">GCM10009789_85640</name>
</gene>
<dbReference type="Gene3D" id="1.10.10.10">
    <property type="entry name" value="Winged helix-like DNA-binding domain superfamily/Winged helix DNA-binding domain"/>
    <property type="match status" value="1"/>
</dbReference>
<dbReference type="PROSITE" id="PS51077">
    <property type="entry name" value="HTH_ICLR"/>
    <property type="match status" value="1"/>
</dbReference>
<dbReference type="InterPro" id="IPR036388">
    <property type="entry name" value="WH-like_DNA-bd_sf"/>
</dbReference>
<dbReference type="SMART" id="SM00346">
    <property type="entry name" value="HTH_ICLR"/>
    <property type="match status" value="1"/>
</dbReference>
<dbReference type="InterPro" id="IPR036390">
    <property type="entry name" value="WH_DNA-bd_sf"/>
</dbReference>
<dbReference type="SUPFAM" id="SSF55781">
    <property type="entry name" value="GAF domain-like"/>
    <property type="match status" value="1"/>
</dbReference>
<comment type="caution">
    <text evidence="5">The sequence shown here is derived from an EMBL/GenBank/DDBJ whole genome shotgun (WGS) entry which is preliminary data.</text>
</comment>
<reference evidence="6" key="1">
    <citation type="journal article" date="2019" name="Int. J. Syst. Evol. Microbiol.">
        <title>The Global Catalogue of Microorganisms (GCM) 10K type strain sequencing project: providing services to taxonomists for standard genome sequencing and annotation.</title>
        <authorList>
            <consortium name="The Broad Institute Genomics Platform"/>
            <consortium name="The Broad Institute Genome Sequencing Center for Infectious Disease"/>
            <person name="Wu L."/>
            <person name="Ma J."/>
        </authorList>
    </citation>
    <scope>NUCLEOTIDE SEQUENCE [LARGE SCALE GENOMIC DNA]</scope>
    <source>
        <strain evidence="6">JCM 14969</strain>
    </source>
</reference>
<dbReference type="InterPro" id="IPR050707">
    <property type="entry name" value="HTH_MetabolicPath_Reg"/>
</dbReference>
<evidence type="ECO:0000256" key="3">
    <source>
        <dbReference type="SAM" id="MobiDB-lite"/>
    </source>
</evidence>
<evidence type="ECO:0000256" key="2">
    <source>
        <dbReference type="ARBA" id="ARBA00023163"/>
    </source>
</evidence>
<keyword evidence="6" id="KW-1185">Reference proteome</keyword>
<dbReference type="PANTHER" id="PTHR30136">
    <property type="entry name" value="HELIX-TURN-HELIX TRANSCRIPTIONAL REGULATOR, ICLR FAMILY"/>
    <property type="match status" value="1"/>
</dbReference>
<dbReference type="PANTHER" id="PTHR30136:SF35">
    <property type="entry name" value="HTH-TYPE TRANSCRIPTIONAL REGULATOR RV1719"/>
    <property type="match status" value="1"/>
</dbReference>
<evidence type="ECO:0000256" key="1">
    <source>
        <dbReference type="ARBA" id="ARBA00023015"/>
    </source>
</evidence>